<dbReference type="Gene3D" id="3.30.110.30">
    <property type="entry name" value="C-terminal domain of ProRS"/>
    <property type="match status" value="1"/>
</dbReference>
<comment type="caution">
    <text evidence="10">The sequence shown here is derived from an EMBL/GenBank/DDBJ whole genome shotgun (WGS) entry which is preliminary data.</text>
</comment>
<dbReference type="GO" id="GO:0004827">
    <property type="term" value="F:proline-tRNA ligase activity"/>
    <property type="evidence" value="ECO:0007669"/>
    <property type="project" value="UniProtKB-EC"/>
</dbReference>
<keyword evidence="5 8" id="KW-0648">Protein biosynthesis</keyword>
<keyword evidence="1 8" id="KW-0963">Cytoplasm</keyword>
<comment type="domain">
    <text evidence="8">Consists of three domains: the N-terminal catalytic domain, the anticodon-binding domain and the C-terminal extension.</text>
</comment>
<dbReference type="Pfam" id="PF03129">
    <property type="entry name" value="HGTP_anticodon"/>
    <property type="match status" value="1"/>
</dbReference>
<keyword evidence="3 8" id="KW-0547">Nucleotide-binding</keyword>
<keyword evidence="6 8" id="KW-0030">Aminoacyl-tRNA synthetase</keyword>
<evidence type="ECO:0000256" key="8">
    <source>
        <dbReference type="HAMAP-Rule" id="MF_01571"/>
    </source>
</evidence>
<evidence type="ECO:0000256" key="4">
    <source>
        <dbReference type="ARBA" id="ARBA00022840"/>
    </source>
</evidence>
<dbReference type="PANTHER" id="PTHR43382:SF2">
    <property type="entry name" value="BIFUNCTIONAL GLUTAMATE_PROLINE--TRNA LIGASE"/>
    <property type="match status" value="1"/>
</dbReference>
<evidence type="ECO:0000256" key="2">
    <source>
        <dbReference type="ARBA" id="ARBA00022598"/>
    </source>
</evidence>
<keyword evidence="4 8" id="KW-0067">ATP-binding</keyword>
<dbReference type="Pfam" id="PF09180">
    <property type="entry name" value="ProRS-C_1"/>
    <property type="match status" value="1"/>
</dbReference>
<evidence type="ECO:0000259" key="9">
    <source>
        <dbReference type="PROSITE" id="PS50862"/>
    </source>
</evidence>
<evidence type="ECO:0000313" key="11">
    <source>
        <dbReference type="Proteomes" id="UP001172036"/>
    </source>
</evidence>
<dbReference type="InterPro" id="IPR004154">
    <property type="entry name" value="Anticodon-bd"/>
</dbReference>
<reference evidence="10 11" key="1">
    <citation type="journal article" date="2023" name="Int. J. Syst. Evol. Microbiol.">
        <title>The observation of taxonomic boundaries for the 16SrII and 16SrXXV phytoplasmas using genome-based delimitation.</title>
        <authorList>
            <person name="Rodrigues Jardim B."/>
            <person name="Tran-Nguyen L.T.T."/>
            <person name="Gambley C."/>
            <person name="Al-Sadi A.M."/>
            <person name="Al-Subhi A.M."/>
            <person name="Foissac X."/>
            <person name="Salar P."/>
            <person name="Cai H."/>
            <person name="Yang J.Y."/>
            <person name="Davis R."/>
            <person name="Jones L."/>
            <person name="Rodoni B."/>
            <person name="Constable F.E."/>
        </authorList>
    </citation>
    <scope>NUCLEOTIDE SEQUENCE [LARGE SCALE GENOMIC DNA]</scope>
    <source>
        <strain evidence="10">BAWM-155c</strain>
    </source>
</reference>
<dbReference type="InterPro" id="IPR016061">
    <property type="entry name" value="Pro-tRNA_ligase_II_C"/>
</dbReference>
<accession>A0ABT9DFI2</accession>
<evidence type="ECO:0000256" key="6">
    <source>
        <dbReference type="ARBA" id="ARBA00023146"/>
    </source>
</evidence>
<dbReference type="HAMAP" id="MF_01571">
    <property type="entry name" value="Pro_tRNA_synth_type3"/>
    <property type="match status" value="1"/>
</dbReference>
<evidence type="ECO:0000313" key="10">
    <source>
        <dbReference type="EMBL" id="MDO8168085.1"/>
    </source>
</evidence>
<dbReference type="Pfam" id="PF00587">
    <property type="entry name" value="tRNA-synt_2b"/>
    <property type="match status" value="1"/>
</dbReference>
<dbReference type="InterPro" id="IPR004499">
    <property type="entry name" value="Pro-tRNA-ligase_IIa_arc-type"/>
</dbReference>
<comment type="similarity">
    <text evidence="8">Belongs to the class-II aminoacyl-tRNA synthetase family. ProS type 3 subfamily.</text>
</comment>
<comment type="subcellular location">
    <subcellularLocation>
        <location evidence="8">Cytoplasm</location>
    </subcellularLocation>
</comment>
<organism evidence="10 11">
    <name type="scientific">Candidatus Phytoplasma melaleucae</name>
    <dbReference type="NCBI Taxonomy" id="2982630"/>
    <lineage>
        <taxon>Bacteria</taxon>
        <taxon>Bacillati</taxon>
        <taxon>Mycoplasmatota</taxon>
        <taxon>Mollicutes</taxon>
        <taxon>Acholeplasmatales</taxon>
        <taxon>Acholeplasmataceae</taxon>
        <taxon>Candidatus Phytoplasma</taxon>
    </lineage>
</organism>
<dbReference type="SUPFAM" id="SSF55681">
    <property type="entry name" value="Class II aaRS and biotin synthetases"/>
    <property type="match status" value="1"/>
</dbReference>
<feature type="domain" description="Aminoacyl-transfer RNA synthetases class-II family profile" evidence="9">
    <location>
        <begin position="48"/>
        <end position="286"/>
    </location>
</feature>
<keyword evidence="2 8" id="KW-0436">Ligase</keyword>
<dbReference type="PRINTS" id="PR01046">
    <property type="entry name" value="TRNASYNTHPRO"/>
</dbReference>
<dbReference type="RefSeq" id="WP_304515287.1">
    <property type="nucleotide sequence ID" value="NZ_JAOSID010000003.1"/>
</dbReference>
<dbReference type="EC" id="6.1.1.15" evidence="8"/>
<comment type="subunit">
    <text evidence="8">Homodimer.</text>
</comment>
<dbReference type="InterPro" id="IPR017449">
    <property type="entry name" value="Pro-tRNA_synth_II"/>
</dbReference>
<protein>
    <recommendedName>
        <fullName evidence="8">Proline--tRNA ligase</fullName>
        <ecNumber evidence="8">6.1.1.15</ecNumber>
    </recommendedName>
    <alternativeName>
        <fullName evidence="8">Prolyl-tRNA synthetase</fullName>
        <shortName evidence="8">ProRS</shortName>
    </alternativeName>
</protein>
<dbReference type="InterPro" id="IPR006195">
    <property type="entry name" value="aa-tRNA-synth_II"/>
</dbReference>
<evidence type="ECO:0000256" key="5">
    <source>
        <dbReference type="ARBA" id="ARBA00022917"/>
    </source>
</evidence>
<dbReference type="EMBL" id="JAOSID010000003">
    <property type="protein sequence ID" value="MDO8168085.1"/>
    <property type="molecule type" value="Genomic_DNA"/>
</dbReference>
<comment type="catalytic activity">
    <reaction evidence="7 8">
        <text>tRNA(Pro) + L-proline + ATP = L-prolyl-tRNA(Pro) + AMP + diphosphate</text>
        <dbReference type="Rhea" id="RHEA:14305"/>
        <dbReference type="Rhea" id="RHEA-COMP:9700"/>
        <dbReference type="Rhea" id="RHEA-COMP:9702"/>
        <dbReference type="ChEBI" id="CHEBI:30616"/>
        <dbReference type="ChEBI" id="CHEBI:33019"/>
        <dbReference type="ChEBI" id="CHEBI:60039"/>
        <dbReference type="ChEBI" id="CHEBI:78442"/>
        <dbReference type="ChEBI" id="CHEBI:78532"/>
        <dbReference type="ChEBI" id="CHEBI:456215"/>
        <dbReference type="EC" id="6.1.1.15"/>
    </reaction>
</comment>
<dbReference type="InterPro" id="IPR002314">
    <property type="entry name" value="aa-tRNA-synt_IIb"/>
</dbReference>
<keyword evidence="11" id="KW-1185">Reference proteome</keyword>
<dbReference type="SMART" id="SM00946">
    <property type="entry name" value="ProRS-C_1"/>
    <property type="match status" value="1"/>
</dbReference>
<name>A0ABT9DFI2_9MOLU</name>
<evidence type="ECO:0000256" key="7">
    <source>
        <dbReference type="ARBA" id="ARBA00047671"/>
    </source>
</evidence>
<comment type="function">
    <text evidence="8">Catalyzes the attachment of proline to tRNA(Pro) in a two-step reaction: proline is first activated by ATP to form Pro-AMP and then transferred to the acceptor end of tRNA(Pro).</text>
</comment>
<dbReference type="InterPro" id="IPR045864">
    <property type="entry name" value="aa-tRNA-synth_II/BPL/LPL"/>
</dbReference>
<dbReference type="PROSITE" id="PS50862">
    <property type="entry name" value="AA_TRNA_LIGASE_II"/>
    <property type="match status" value="1"/>
</dbReference>
<dbReference type="SUPFAM" id="SSF64586">
    <property type="entry name" value="C-terminal domain of ProRS"/>
    <property type="match status" value="1"/>
</dbReference>
<dbReference type="Proteomes" id="UP001172036">
    <property type="component" value="Unassembled WGS sequence"/>
</dbReference>
<evidence type="ECO:0000256" key="1">
    <source>
        <dbReference type="ARBA" id="ARBA00022490"/>
    </source>
</evidence>
<evidence type="ECO:0000256" key="3">
    <source>
        <dbReference type="ARBA" id="ARBA00022741"/>
    </source>
</evidence>
<dbReference type="NCBIfam" id="TIGR00408">
    <property type="entry name" value="proS_fam_I"/>
    <property type="match status" value="1"/>
</dbReference>
<gene>
    <name evidence="8 10" type="primary">proS</name>
    <name evidence="10" type="ORF">OC680_01135</name>
</gene>
<sequence length="475" mass="56101">MKSPKKLIKEICPRDTNFSQWYIDVCLKTELIEYSDVTGFFIYLPYSYMVWEIIQKFIDKKLKQSNHNNVYFPLLFTKNLFQQEQNHIQGFAPETITIQQIEGKPLKKTLIIRPTSEAIFSKYYAQKIFSYRDLPKLFNQWCSVIRWEKNTKPFLRSKEFLWQEGHTVHATKKEAIKETLYILNLYKKLGQKMLAIPFLSGIKTEQEKFKGAEKTYSIEALMYDGQALQAGTSHYLGTNFSKIFQIKFQDAKLKTKLAYQTSWGISTRLIGAVIMIHGDDKGLVMPPYIAPLQIIIIPLQLKNSYILEKAKYFYQQLRKKYRVKIDLQNKNIGWKFTHYELKGVPIRLEIGLIDLKQEQVTIFTRYNEQRIVAKTKNLTKQISILFRHIHQQMFKKAYEYTKKNIYPVTNYEEFKITLRKKGYVKMSVHKNTAEQIIKKETGATARIILREKMLTKMCPVTKKKANQTILFARAY</sequence>
<dbReference type="InterPro" id="IPR036621">
    <property type="entry name" value="Anticodon-bd_dom_sf"/>
</dbReference>
<proteinExistence type="inferred from homology"/>
<dbReference type="Gene3D" id="3.30.930.10">
    <property type="entry name" value="Bira Bifunctional Protein, Domain 2"/>
    <property type="match status" value="1"/>
</dbReference>
<dbReference type="PANTHER" id="PTHR43382">
    <property type="entry name" value="PROLYL-TRNA SYNTHETASE"/>
    <property type="match status" value="1"/>
</dbReference>
<dbReference type="SUPFAM" id="SSF52954">
    <property type="entry name" value="Class II aaRS ABD-related"/>
    <property type="match status" value="1"/>
</dbReference>
<dbReference type="InterPro" id="IPR002316">
    <property type="entry name" value="Pro-tRNA-ligase_IIa"/>
</dbReference>
<dbReference type="Gene3D" id="3.40.50.800">
    <property type="entry name" value="Anticodon-binding domain"/>
    <property type="match status" value="1"/>
</dbReference>